<keyword evidence="2" id="KW-0223">Dioxygenase</keyword>
<keyword evidence="3" id="KW-1185">Reference proteome</keyword>
<accession>A0ABV5GMR6</accession>
<keyword evidence="2" id="KW-0560">Oxidoreductase</keyword>
<sequence>MQNNQGFYTIELSLENNLFKELSQSIHFENITKGRIGNHLVKVEQEKIPLVRTTTTYTIPPHYFLPLHHQIVEKINDTIVENDNNVLPKLDFNNALIEIYDKEYTTMKYHSDQSLDLKKDSYIGLFTCYEKPEELTAQTLRKLKIKDKITLEEFDIPLKHNSVVLFSLHTNTKFSHRIILEQVPKQKPLTSDNKWLGITFRTSDTYIQFKDSNPCFINGEPLVVANEDQKRDFFRIRGEENRNLDFTYPKLAYTLSIGDTIEPKESL</sequence>
<feature type="domain" description="Alpha-ketoglutarate-dependent dioxygenase AlkB-like" evidence="1">
    <location>
        <begin position="17"/>
        <end position="201"/>
    </location>
</feature>
<evidence type="ECO:0000313" key="3">
    <source>
        <dbReference type="Proteomes" id="UP001589607"/>
    </source>
</evidence>
<dbReference type="RefSeq" id="WP_236455807.1">
    <property type="nucleotide sequence ID" value="NZ_CBCSGE010000002.1"/>
</dbReference>
<dbReference type="PANTHER" id="PTHR31212:SF4">
    <property type="entry name" value="ALPHA-KETOGLUTARATE-DEPENDENT DIOXYGENASE ALKB HOMOLOG 3"/>
    <property type="match status" value="1"/>
</dbReference>
<name>A0ABV5GMR6_9FLAO</name>
<gene>
    <name evidence="2" type="ORF">ACFFVF_08820</name>
</gene>
<dbReference type="SUPFAM" id="SSF51197">
    <property type="entry name" value="Clavaminate synthase-like"/>
    <property type="match status" value="1"/>
</dbReference>
<dbReference type="PANTHER" id="PTHR31212">
    <property type="entry name" value="ALPHA-KETOGLUTARATE-DEPENDENT DIOXYGENASE ALKB HOMOLOG 3"/>
    <property type="match status" value="1"/>
</dbReference>
<comment type="caution">
    <text evidence="2">The sequence shown here is derived from an EMBL/GenBank/DDBJ whole genome shotgun (WGS) entry which is preliminary data.</text>
</comment>
<dbReference type="GO" id="GO:0051213">
    <property type="term" value="F:dioxygenase activity"/>
    <property type="evidence" value="ECO:0007669"/>
    <property type="project" value="UniProtKB-KW"/>
</dbReference>
<proteinExistence type="predicted"/>
<evidence type="ECO:0000259" key="1">
    <source>
        <dbReference type="Pfam" id="PF13532"/>
    </source>
</evidence>
<dbReference type="Gene3D" id="2.60.120.590">
    <property type="entry name" value="Alpha-ketoglutarate-dependent dioxygenase AlkB-like"/>
    <property type="match status" value="1"/>
</dbReference>
<dbReference type="Pfam" id="PF13532">
    <property type="entry name" value="2OG-FeII_Oxy_2"/>
    <property type="match status" value="1"/>
</dbReference>
<evidence type="ECO:0000313" key="2">
    <source>
        <dbReference type="EMBL" id="MFB9096614.1"/>
    </source>
</evidence>
<dbReference type="Proteomes" id="UP001589607">
    <property type="component" value="Unassembled WGS sequence"/>
</dbReference>
<organism evidence="2 3">
    <name type="scientific">Flavobacterium jumunjinense</name>
    <dbReference type="NCBI Taxonomy" id="998845"/>
    <lineage>
        <taxon>Bacteria</taxon>
        <taxon>Pseudomonadati</taxon>
        <taxon>Bacteroidota</taxon>
        <taxon>Flavobacteriia</taxon>
        <taxon>Flavobacteriales</taxon>
        <taxon>Flavobacteriaceae</taxon>
        <taxon>Flavobacterium</taxon>
    </lineage>
</organism>
<dbReference type="InterPro" id="IPR027450">
    <property type="entry name" value="AlkB-like"/>
</dbReference>
<dbReference type="EMBL" id="JBHMEY010000018">
    <property type="protein sequence ID" value="MFB9096614.1"/>
    <property type="molecule type" value="Genomic_DNA"/>
</dbReference>
<dbReference type="InterPro" id="IPR032854">
    <property type="entry name" value="ALKBH3"/>
</dbReference>
<dbReference type="InterPro" id="IPR037151">
    <property type="entry name" value="AlkB-like_sf"/>
</dbReference>
<protein>
    <submittedName>
        <fullName evidence="2">Alpha-ketoglutarate-dependent dioxygenase AlkB</fullName>
    </submittedName>
</protein>
<reference evidence="2 3" key="1">
    <citation type="submission" date="2024-09" db="EMBL/GenBank/DDBJ databases">
        <authorList>
            <person name="Sun Q."/>
            <person name="Mori K."/>
        </authorList>
    </citation>
    <scope>NUCLEOTIDE SEQUENCE [LARGE SCALE GENOMIC DNA]</scope>
    <source>
        <strain evidence="2 3">CECT 7955</strain>
    </source>
</reference>